<gene>
    <name evidence="2" type="ORF">MVEN_00618800</name>
</gene>
<evidence type="ECO:0000256" key="1">
    <source>
        <dbReference type="SAM" id="Phobius"/>
    </source>
</evidence>
<evidence type="ECO:0000313" key="2">
    <source>
        <dbReference type="EMBL" id="KAF7362695.1"/>
    </source>
</evidence>
<feature type="transmembrane region" description="Helical" evidence="1">
    <location>
        <begin position="110"/>
        <end position="137"/>
    </location>
</feature>
<feature type="transmembrane region" description="Helical" evidence="1">
    <location>
        <begin position="157"/>
        <end position="178"/>
    </location>
</feature>
<dbReference type="AlphaFoldDB" id="A0A8H7D602"/>
<protein>
    <recommendedName>
        <fullName evidence="4">Transmembrane protein</fullName>
    </recommendedName>
</protein>
<evidence type="ECO:0000313" key="3">
    <source>
        <dbReference type="Proteomes" id="UP000620124"/>
    </source>
</evidence>
<comment type="caution">
    <text evidence="2">The sequence shown here is derived from an EMBL/GenBank/DDBJ whole genome shotgun (WGS) entry which is preliminary data.</text>
</comment>
<keyword evidence="3" id="KW-1185">Reference proteome</keyword>
<accession>A0A8H7D602</accession>
<dbReference type="Proteomes" id="UP000620124">
    <property type="component" value="Unassembled WGS sequence"/>
</dbReference>
<organism evidence="2 3">
    <name type="scientific">Mycena venus</name>
    <dbReference type="NCBI Taxonomy" id="2733690"/>
    <lineage>
        <taxon>Eukaryota</taxon>
        <taxon>Fungi</taxon>
        <taxon>Dikarya</taxon>
        <taxon>Basidiomycota</taxon>
        <taxon>Agaricomycotina</taxon>
        <taxon>Agaricomycetes</taxon>
        <taxon>Agaricomycetidae</taxon>
        <taxon>Agaricales</taxon>
        <taxon>Marasmiineae</taxon>
        <taxon>Mycenaceae</taxon>
        <taxon>Mycena</taxon>
    </lineage>
</organism>
<dbReference type="EMBL" id="JACAZI010000004">
    <property type="protein sequence ID" value="KAF7362695.1"/>
    <property type="molecule type" value="Genomic_DNA"/>
</dbReference>
<feature type="transmembrane region" description="Helical" evidence="1">
    <location>
        <begin position="20"/>
        <end position="39"/>
    </location>
</feature>
<name>A0A8H7D602_9AGAR</name>
<keyword evidence="1" id="KW-0812">Transmembrane</keyword>
<reference evidence="2" key="1">
    <citation type="submission" date="2020-05" db="EMBL/GenBank/DDBJ databases">
        <title>Mycena genomes resolve the evolution of fungal bioluminescence.</title>
        <authorList>
            <person name="Tsai I.J."/>
        </authorList>
    </citation>
    <scope>NUCLEOTIDE SEQUENCE</scope>
    <source>
        <strain evidence="2">CCC161011</strain>
    </source>
</reference>
<sequence length="550" mass="60149">MQTKRISPSVGQWLDDRSVYVMVVGAVGRIATALSPFLLHPPMALRMFSESVPFSISHLPAHGEARGSLYGESGLTEKDFDPAVLAGSPTPTLQRKDTDIHGARKFGSKFLGWPAMVIMGQLLIQGFGWGWFLAVQIRGQIPLPFGVASWVKNNGHLVTLLATLVATIISAFSSFLFSQAIRRSLILYLCRPMSLATLGASVSISTRSVVLHRWSWKWPTLSLLVFFLTGVQTSSWSTLLTPVTIVISTPLIGSEVDLSSPTFRDMYNPVDASPLDYCVWQDTGNSSMFTVQTESGYASARGSMGKSSTFALMDQVFNVFTGGILPAYLNSVDASAWFTNTSVIPVTTHNISALPKNRFSTNYSMIQRGFTADVSCSFQNLTNTTTPAVSRAIKQGDDLNLGYSMTFSAISTDCAMPGDMNWTTTFTLLDNTNYVMLIVCQLNSSDNYTVIMATNGTYEWLPMTVCSVAPRITTMHVDYTSGINTEVDFNAKAIPDPMGPTGVSAMYTLSNMVYMSQGIINNVVGDHLTTIKTEFKLDTHDMLKPLHISR</sequence>
<evidence type="ECO:0008006" key="4">
    <source>
        <dbReference type="Google" id="ProtNLM"/>
    </source>
</evidence>
<keyword evidence="1" id="KW-1133">Transmembrane helix</keyword>
<proteinExistence type="predicted"/>
<dbReference type="OrthoDB" id="3351168at2759"/>
<keyword evidence="1" id="KW-0472">Membrane</keyword>